<dbReference type="eggNOG" id="KOG2723">
    <property type="taxonomic scope" value="Eukaryota"/>
</dbReference>
<sequence>MDKPLLDSESEVPYCFLPLELVMKYPSLVTEKSLLWMTEIMVLIKCRRNEFRFLANFFRSERILLPSHFKNMPALEAEVRTLNFPELSEAMKLYKMTMGNYSSSTFPLLKTKEIKHGTDSASKEPLFKMTLALLVKYPDSALGQLHIEGNLDGSKLFIDGNGILFEHVRNWLGISRIPLTGSITELPHLCSFLETENILYGHVKMALKNSFLPAPSTLTWKAEITVYSIHQIVNVYVGNYWYATSLQTLLKYPEMLTNSQKVHWIMFGKSLFIHGDGLIFRHILNFLRLDKLLLPPKFRAGSVKPRLDKVSRRKGWSPVSRAGKRSRRIRMDVCSPFQPISGVPVDLPGTFSTSFSQKAVIPREDEPSASSISVDLTRTYSFGLYPPYSRPGAAPQGWLRLAPPLKDYTRSNAPQGCPDQVVFTTPMQKVITLIRDRGMANNEQWNLQRLIIPVKSASAGVTMNLTPTPGVAYQPNLTIIPWTVQPATPEMPAPLFKPGFQVNGLEQKFNLKFPGTRSISLTSLGRQEPFEKSEYSLQAVPRGSQRLSLGHSMEIVYRRDPRLFSALGGGSWVIALELAHRTWFLSAEALFLNLSLSREEIFYARMCHHFLTDIILESIRKRDPIIITTKVVVLTHQVWTLDITTKQFVTNLLTIPGFQNDKNTQEHLHKWVELTLPLAQKYSRCIHLLIKKGLAHIVSHTTFSKDLPEI</sequence>
<dbReference type="InterPro" id="IPR011333">
    <property type="entry name" value="SKP1/BTB/POZ_sf"/>
</dbReference>
<reference evidence="1 2" key="1">
    <citation type="journal article" date="2008" name="Nature">
        <title>Genome analysis of the platypus reveals unique signatures of evolution.</title>
        <authorList>
            <person name="Warren W.C."/>
            <person name="Hillier L.W."/>
            <person name="Marshall Graves J.A."/>
            <person name="Birney E."/>
            <person name="Ponting C.P."/>
            <person name="Grutzner F."/>
            <person name="Belov K."/>
            <person name="Miller W."/>
            <person name="Clarke L."/>
            <person name="Chinwalla A.T."/>
            <person name="Yang S.P."/>
            <person name="Heger A."/>
            <person name="Locke D.P."/>
            <person name="Miethke P."/>
            <person name="Waters P.D."/>
            <person name="Veyrunes F."/>
            <person name="Fulton L."/>
            <person name="Fulton B."/>
            <person name="Graves T."/>
            <person name="Wallis J."/>
            <person name="Puente X.S."/>
            <person name="Lopez-Otin C."/>
            <person name="Ordonez G.R."/>
            <person name="Eichler E.E."/>
            <person name="Chen L."/>
            <person name="Cheng Z."/>
            <person name="Deakin J.E."/>
            <person name="Alsop A."/>
            <person name="Thompson K."/>
            <person name="Kirby P."/>
            <person name="Papenfuss A.T."/>
            <person name="Wakefield M.J."/>
            <person name="Olender T."/>
            <person name="Lancet D."/>
            <person name="Huttley G.A."/>
            <person name="Smit A.F."/>
            <person name="Pask A."/>
            <person name="Temple-Smith P."/>
            <person name="Batzer M.A."/>
            <person name="Walker J.A."/>
            <person name="Konkel M.K."/>
            <person name="Harris R.S."/>
            <person name="Whittington C.M."/>
            <person name="Wong E.S."/>
            <person name="Gemmell N.J."/>
            <person name="Buschiazzo E."/>
            <person name="Vargas Jentzsch I.M."/>
            <person name="Merkel A."/>
            <person name="Schmitz J."/>
            <person name="Zemann A."/>
            <person name="Churakov G."/>
            <person name="Kriegs J.O."/>
            <person name="Brosius J."/>
            <person name="Murchison E.P."/>
            <person name="Sachidanandam R."/>
            <person name="Smith C."/>
            <person name="Hannon G.J."/>
            <person name="Tsend-Ayush E."/>
            <person name="McMillan D."/>
            <person name="Attenborough R."/>
            <person name="Rens W."/>
            <person name="Ferguson-Smith M."/>
            <person name="Lefevre C.M."/>
            <person name="Sharp J.A."/>
            <person name="Nicholas K.R."/>
            <person name="Ray D.A."/>
            <person name="Kube M."/>
            <person name="Reinhardt R."/>
            <person name="Pringle T.H."/>
            <person name="Taylor J."/>
            <person name="Jones R.C."/>
            <person name="Nixon B."/>
            <person name="Dacheux J.L."/>
            <person name="Niwa H."/>
            <person name="Sekita Y."/>
            <person name="Huang X."/>
            <person name="Stark A."/>
            <person name="Kheradpour P."/>
            <person name="Kellis M."/>
            <person name="Flicek P."/>
            <person name="Chen Y."/>
            <person name="Webber C."/>
            <person name="Hardison R."/>
            <person name="Nelson J."/>
            <person name="Hallsworth-Pepin K."/>
            <person name="Delehaunty K."/>
            <person name="Markovic C."/>
            <person name="Minx P."/>
            <person name="Feng Y."/>
            <person name="Kremitzki C."/>
            <person name="Mitreva M."/>
            <person name="Glasscock J."/>
            <person name="Wylie T."/>
            <person name="Wohldmann P."/>
            <person name="Thiru P."/>
            <person name="Nhan M.N."/>
            <person name="Pohl C.S."/>
            <person name="Smith S.M."/>
            <person name="Hou S."/>
            <person name="Nefedov M."/>
            <person name="de Jong P.J."/>
            <person name="Renfree M.B."/>
            <person name="Mardis E.R."/>
            <person name="Wilson R.K."/>
        </authorList>
    </citation>
    <scope>NUCLEOTIDE SEQUENCE [LARGE SCALE GENOMIC DNA]</scope>
    <source>
        <strain evidence="1 2">Glennie</strain>
    </source>
</reference>
<dbReference type="Gene3D" id="3.30.710.10">
    <property type="entry name" value="Potassium Channel Kv1.1, Chain A"/>
    <property type="match status" value="1"/>
</dbReference>
<organism evidence="1 2">
    <name type="scientific">Ornithorhynchus anatinus</name>
    <name type="common">Duckbill platypus</name>
    <dbReference type="NCBI Taxonomy" id="9258"/>
    <lineage>
        <taxon>Eukaryota</taxon>
        <taxon>Metazoa</taxon>
        <taxon>Chordata</taxon>
        <taxon>Craniata</taxon>
        <taxon>Vertebrata</taxon>
        <taxon>Euteleostomi</taxon>
        <taxon>Mammalia</taxon>
        <taxon>Monotremata</taxon>
        <taxon>Ornithorhynchidae</taxon>
        <taxon>Ornithorhynchus</taxon>
    </lineage>
</organism>
<protein>
    <recommendedName>
        <fullName evidence="3">Potassium channel tetramerisation-type BTB domain-containing protein</fullName>
    </recommendedName>
</protein>
<reference evidence="1" key="3">
    <citation type="submission" date="2025-09" db="UniProtKB">
        <authorList>
            <consortium name="Ensembl"/>
        </authorList>
    </citation>
    <scope>IDENTIFICATION</scope>
    <source>
        <strain evidence="1">Glennie</strain>
    </source>
</reference>
<dbReference type="STRING" id="9258.ENSOANP00000025941"/>
<accession>F6XFW4</accession>
<dbReference type="PANTHER" id="PTHR14499:SF20">
    <property type="entry name" value="BTB_POZ DOMAIN-CONTAINING PROTEIN KCTD19"/>
    <property type="match status" value="1"/>
</dbReference>
<dbReference type="GeneTree" id="ENSGT00390000007606"/>
<name>F6XFW4_ORNAN</name>
<gene>
    <name evidence="1" type="primary">KCTD19</name>
</gene>
<dbReference type="PANTHER" id="PTHR14499">
    <property type="entry name" value="POTASSIUM CHANNEL TETRAMERIZATION DOMAIN-CONTAINING"/>
    <property type="match status" value="1"/>
</dbReference>
<proteinExistence type="predicted"/>
<dbReference type="SUPFAM" id="SSF54695">
    <property type="entry name" value="POZ domain"/>
    <property type="match status" value="1"/>
</dbReference>
<dbReference type="eggNOG" id="KOG0342">
    <property type="taxonomic scope" value="Eukaryota"/>
</dbReference>
<dbReference type="AlphaFoldDB" id="F6XFW4"/>
<dbReference type="Bgee" id="ENSOANG00000020405">
    <property type="expression patterns" value="Expressed in testis"/>
</dbReference>
<reference evidence="1" key="2">
    <citation type="submission" date="2025-08" db="UniProtKB">
        <authorList>
            <consortium name="Ensembl"/>
        </authorList>
    </citation>
    <scope>IDENTIFICATION</scope>
    <source>
        <strain evidence="1">Glennie</strain>
    </source>
</reference>
<evidence type="ECO:0000313" key="1">
    <source>
        <dbReference type="Ensembl" id="ENSOANP00000025941.2"/>
    </source>
</evidence>
<dbReference type="Ensembl" id="ENSOANT00000029744.3">
    <property type="protein sequence ID" value="ENSOANP00000025941.2"/>
    <property type="gene ID" value="ENSOANG00000020405.3"/>
</dbReference>
<keyword evidence="2" id="KW-1185">Reference proteome</keyword>
<evidence type="ECO:0008006" key="3">
    <source>
        <dbReference type="Google" id="ProtNLM"/>
    </source>
</evidence>
<dbReference type="Proteomes" id="UP000002279">
    <property type="component" value="Chromosome X1"/>
</dbReference>
<evidence type="ECO:0000313" key="2">
    <source>
        <dbReference type="Proteomes" id="UP000002279"/>
    </source>
</evidence>
<dbReference type="HOGENOM" id="CLU_1192278_0_0_1"/>